<comment type="caution">
    <text evidence="3">The sequence shown here is derived from an EMBL/GenBank/DDBJ whole genome shotgun (WGS) entry which is preliminary data.</text>
</comment>
<organism evidence="3 4">
    <name type="scientific">Bizionia algoritergicola</name>
    <dbReference type="NCBI Taxonomy" id="291187"/>
    <lineage>
        <taxon>Bacteria</taxon>
        <taxon>Pseudomonadati</taxon>
        <taxon>Bacteroidota</taxon>
        <taxon>Flavobacteriia</taxon>
        <taxon>Flavobacteriales</taxon>
        <taxon>Flavobacteriaceae</taxon>
        <taxon>Bizionia</taxon>
    </lineage>
</organism>
<dbReference type="OrthoDB" id="1185352at2"/>
<dbReference type="InterPro" id="IPR050789">
    <property type="entry name" value="Diverse_Enzym_Activities"/>
</dbReference>
<dbReference type="EMBL" id="VSKL01000006">
    <property type="protein sequence ID" value="TYB71744.1"/>
    <property type="molecule type" value="Genomic_DNA"/>
</dbReference>
<sequence length="361" mass="40707">MKINFIFYYVMFLLIVFSCSAEETAADTNQNPIIDTIYFPPIASSEWNTKSLSDLNWNETELTPLLDFLVEKNSKSFMILHNGKIVIEQYFNDHTATSPWYWASAGKTLTTATFGIAQDAGLVTVENRVSDYLGVNWTSLPLEKENLITCQHLLSMTSGLDDTLGEDISPENLQYIADAGTRWAYHNVYVNLQNIIENASSSNWDSYFNSNLKTKIGMSGQWIAQNNSNVYWSNTRSMARFGLLMFANGNWNNTQILSVSYINNATNTSQNINEAYGYLWWLNGNSTYHLPQTQFTFSGSLIPNAPTDMIAALGKNDQKIYIVPSMDLVIVRMGESSDESNFGLSTFDAELWDKINAVINN</sequence>
<evidence type="ECO:0000259" key="2">
    <source>
        <dbReference type="Pfam" id="PF00144"/>
    </source>
</evidence>
<dbReference type="PANTHER" id="PTHR43283:SF7">
    <property type="entry name" value="BETA-LACTAMASE-RELATED DOMAIN-CONTAINING PROTEIN"/>
    <property type="match status" value="1"/>
</dbReference>
<keyword evidence="3" id="KW-0378">Hydrolase</keyword>
<name>A0A5D0QU86_9FLAO</name>
<protein>
    <submittedName>
        <fullName evidence="3">Serine hydrolase</fullName>
    </submittedName>
</protein>
<dbReference type="SUPFAM" id="SSF56601">
    <property type="entry name" value="beta-lactamase/transpeptidase-like"/>
    <property type="match status" value="1"/>
</dbReference>
<dbReference type="InterPro" id="IPR001466">
    <property type="entry name" value="Beta-lactam-related"/>
</dbReference>
<evidence type="ECO:0000256" key="1">
    <source>
        <dbReference type="SAM" id="SignalP"/>
    </source>
</evidence>
<dbReference type="InterPro" id="IPR012338">
    <property type="entry name" value="Beta-lactam/transpept-like"/>
</dbReference>
<feature type="signal peptide" evidence="1">
    <location>
        <begin position="1"/>
        <end position="21"/>
    </location>
</feature>
<evidence type="ECO:0000313" key="4">
    <source>
        <dbReference type="Proteomes" id="UP000324358"/>
    </source>
</evidence>
<feature type="domain" description="Beta-lactamase-related" evidence="2">
    <location>
        <begin position="76"/>
        <end position="299"/>
    </location>
</feature>
<dbReference type="Pfam" id="PF00144">
    <property type="entry name" value="Beta-lactamase"/>
    <property type="match status" value="1"/>
</dbReference>
<evidence type="ECO:0000313" key="3">
    <source>
        <dbReference type="EMBL" id="TYB71744.1"/>
    </source>
</evidence>
<dbReference type="PANTHER" id="PTHR43283">
    <property type="entry name" value="BETA-LACTAMASE-RELATED"/>
    <property type="match status" value="1"/>
</dbReference>
<dbReference type="PROSITE" id="PS51257">
    <property type="entry name" value="PROKAR_LIPOPROTEIN"/>
    <property type="match status" value="1"/>
</dbReference>
<keyword evidence="1" id="KW-0732">Signal</keyword>
<feature type="chain" id="PRO_5022842173" evidence="1">
    <location>
        <begin position="22"/>
        <end position="361"/>
    </location>
</feature>
<dbReference type="Proteomes" id="UP000324358">
    <property type="component" value="Unassembled WGS sequence"/>
</dbReference>
<gene>
    <name evidence="3" type="ORF">ES675_13480</name>
</gene>
<dbReference type="GO" id="GO:0016787">
    <property type="term" value="F:hydrolase activity"/>
    <property type="evidence" value="ECO:0007669"/>
    <property type="project" value="UniProtKB-KW"/>
</dbReference>
<dbReference type="AlphaFoldDB" id="A0A5D0QU86"/>
<proteinExistence type="predicted"/>
<accession>A0A5D0QU86</accession>
<keyword evidence="4" id="KW-1185">Reference proteome</keyword>
<reference evidence="3 4" key="1">
    <citation type="submission" date="2019-08" db="EMBL/GenBank/DDBJ databases">
        <title>Genomes of Antarctic Bizionia species.</title>
        <authorList>
            <person name="Bowman J.P."/>
        </authorList>
    </citation>
    <scope>NUCLEOTIDE SEQUENCE [LARGE SCALE GENOMIC DNA]</scope>
    <source>
        <strain evidence="3 4">APA-1</strain>
    </source>
</reference>
<dbReference type="Gene3D" id="3.40.710.10">
    <property type="entry name" value="DD-peptidase/beta-lactamase superfamily"/>
    <property type="match status" value="1"/>
</dbReference>